<organism evidence="1 2">
    <name type="scientific">Carboxylicivirga linearis</name>
    <dbReference type="NCBI Taxonomy" id="1628157"/>
    <lineage>
        <taxon>Bacteria</taxon>
        <taxon>Pseudomonadati</taxon>
        <taxon>Bacteroidota</taxon>
        <taxon>Bacteroidia</taxon>
        <taxon>Marinilabiliales</taxon>
        <taxon>Marinilabiliaceae</taxon>
        <taxon>Carboxylicivirga</taxon>
    </lineage>
</organism>
<accession>A0ABS5JVE7</accession>
<dbReference type="Gene3D" id="3.20.20.140">
    <property type="entry name" value="Metal-dependent hydrolases"/>
    <property type="match status" value="1"/>
</dbReference>
<gene>
    <name evidence="1" type="ORF">KEM10_10980</name>
</gene>
<dbReference type="InterPro" id="IPR001130">
    <property type="entry name" value="TatD-like"/>
</dbReference>
<proteinExistence type="predicted"/>
<dbReference type="EMBL" id="JAGUCO010000006">
    <property type="protein sequence ID" value="MBS2098803.1"/>
    <property type="molecule type" value="Genomic_DNA"/>
</dbReference>
<dbReference type="Pfam" id="PF01026">
    <property type="entry name" value="TatD_DNase"/>
    <property type="match status" value="1"/>
</dbReference>
<name>A0ABS5JVE7_9BACT</name>
<dbReference type="PANTHER" id="PTHR46124:SF2">
    <property type="entry name" value="D-AMINOACYL-TRNA DEACYLASE"/>
    <property type="match status" value="1"/>
</dbReference>
<evidence type="ECO:0000313" key="1">
    <source>
        <dbReference type="EMBL" id="MBS2098803.1"/>
    </source>
</evidence>
<sequence>MQFIDFHTHHIHSDPEITSIYNVPLEELNTSQSNQNISIGIHPWEISNINNQFNSIKQKLSQSTVLALGECGLDKIKGPDLQTQIDVFKEHTSLSEQHKKPLIIHCVKSYSEIIKLRKDIDPKQPWILHGFNSSVETMNQAIETGFYFSFGPSLVTHPKTQLTFRNTPLKRVFLETDDSNTNIKELYQKASELRDLNIEEVIEQLQYNFKLIFNNYRYL</sequence>
<evidence type="ECO:0000313" key="2">
    <source>
        <dbReference type="Proteomes" id="UP000708576"/>
    </source>
</evidence>
<dbReference type="PIRSF" id="PIRSF005902">
    <property type="entry name" value="DNase_TatD"/>
    <property type="match status" value="1"/>
</dbReference>
<dbReference type="PANTHER" id="PTHR46124">
    <property type="entry name" value="D-AMINOACYL-TRNA DEACYLASE"/>
    <property type="match status" value="1"/>
</dbReference>
<comment type="caution">
    <text evidence="1">The sequence shown here is derived from an EMBL/GenBank/DDBJ whole genome shotgun (WGS) entry which is preliminary data.</text>
</comment>
<keyword evidence="2" id="KW-1185">Reference proteome</keyword>
<dbReference type="InterPro" id="IPR032466">
    <property type="entry name" value="Metal_Hydrolase"/>
</dbReference>
<keyword evidence="1" id="KW-0378">Hydrolase</keyword>
<protein>
    <submittedName>
        <fullName evidence="1">TatD family hydrolase</fullName>
    </submittedName>
</protein>
<dbReference type="SUPFAM" id="SSF51556">
    <property type="entry name" value="Metallo-dependent hydrolases"/>
    <property type="match status" value="1"/>
</dbReference>
<dbReference type="Proteomes" id="UP000708576">
    <property type="component" value="Unassembled WGS sequence"/>
</dbReference>
<dbReference type="GO" id="GO:0016787">
    <property type="term" value="F:hydrolase activity"/>
    <property type="evidence" value="ECO:0007669"/>
    <property type="project" value="UniProtKB-KW"/>
</dbReference>
<dbReference type="RefSeq" id="WP_212216045.1">
    <property type="nucleotide sequence ID" value="NZ_JAGUCO010000006.1"/>
</dbReference>
<reference evidence="1 2" key="1">
    <citation type="journal article" date="2015" name="Int. J. Syst. Evol. Microbiol.">
        <title>Carboxylicivirga linearis sp. nov., isolated from a sea cucumber culture pond.</title>
        <authorList>
            <person name="Wang F.Q."/>
            <person name="Zhou Y.X."/>
            <person name="Lin X.Z."/>
            <person name="Chen G.J."/>
            <person name="Du Z.J."/>
        </authorList>
    </citation>
    <scope>NUCLEOTIDE SEQUENCE [LARGE SCALE GENOMIC DNA]</scope>
    <source>
        <strain evidence="1 2">FB218</strain>
    </source>
</reference>